<gene>
    <name evidence="1" type="ORF">AGLY_009573</name>
</gene>
<dbReference type="Proteomes" id="UP000475862">
    <property type="component" value="Unassembled WGS sequence"/>
</dbReference>
<accession>A0A6G0TI83</accession>
<dbReference type="EMBL" id="VYZN01000037">
    <property type="protein sequence ID" value="KAE9533145.1"/>
    <property type="molecule type" value="Genomic_DNA"/>
</dbReference>
<protein>
    <submittedName>
        <fullName evidence="1">Uncharacterized protein</fullName>
    </submittedName>
</protein>
<proteinExistence type="predicted"/>
<comment type="caution">
    <text evidence="1">The sequence shown here is derived from an EMBL/GenBank/DDBJ whole genome shotgun (WGS) entry which is preliminary data.</text>
</comment>
<sequence>MVQICDRLLNKELSLKKIVNFNHIVEMNKYILQLSELKPVTPKKSLKNTTPGTDQYNLNDFFLRGDSTTVVLNIRKHPARDTSNLNKIFRSNTCAQHNKINKSLNLKFDILIDILKNKENRNVSVFFLLLSYKFKYTKRKIINKNDLLLLTTNLLLFSNLATSAISLSPSCNNLIRSSSSNSIISNTVIITRPNNSTLSVHLLIISDQQLEITNHLNSIHQHMLELNVLPVKKPV</sequence>
<evidence type="ECO:0000313" key="1">
    <source>
        <dbReference type="EMBL" id="KAE9533145.1"/>
    </source>
</evidence>
<reference evidence="1 2" key="1">
    <citation type="submission" date="2019-08" db="EMBL/GenBank/DDBJ databases">
        <title>The genome of the soybean aphid Biotype 1, its phylome, world population structure and adaptation to the North American continent.</title>
        <authorList>
            <person name="Giordano R."/>
            <person name="Donthu R.K."/>
            <person name="Hernandez A.G."/>
            <person name="Wright C.L."/>
            <person name="Zimin A.V."/>
        </authorList>
    </citation>
    <scope>NUCLEOTIDE SEQUENCE [LARGE SCALE GENOMIC DNA]</scope>
    <source>
        <tissue evidence="1">Whole aphids</tissue>
    </source>
</reference>
<keyword evidence="2" id="KW-1185">Reference proteome</keyword>
<name>A0A6G0TI83_APHGL</name>
<dbReference type="AlphaFoldDB" id="A0A6G0TI83"/>
<organism evidence="1 2">
    <name type="scientific">Aphis glycines</name>
    <name type="common">Soybean aphid</name>
    <dbReference type="NCBI Taxonomy" id="307491"/>
    <lineage>
        <taxon>Eukaryota</taxon>
        <taxon>Metazoa</taxon>
        <taxon>Ecdysozoa</taxon>
        <taxon>Arthropoda</taxon>
        <taxon>Hexapoda</taxon>
        <taxon>Insecta</taxon>
        <taxon>Pterygota</taxon>
        <taxon>Neoptera</taxon>
        <taxon>Paraneoptera</taxon>
        <taxon>Hemiptera</taxon>
        <taxon>Sternorrhyncha</taxon>
        <taxon>Aphidomorpha</taxon>
        <taxon>Aphidoidea</taxon>
        <taxon>Aphididae</taxon>
        <taxon>Aphidini</taxon>
        <taxon>Aphis</taxon>
        <taxon>Aphis</taxon>
    </lineage>
</organism>
<evidence type="ECO:0000313" key="2">
    <source>
        <dbReference type="Proteomes" id="UP000475862"/>
    </source>
</evidence>